<name>E1ZE12_CHLVA</name>
<dbReference type="RefSeq" id="XP_005847891.1">
    <property type="nucleotide sequence ID" value="XM_005847829.1"/>
</dbReference>
<accession>E1ZE12</accession>
<dbReference type="Proteomes" id="UP000008141">
    <property type="component" value="Unassembled WGS sequence"/>
</dbReference>
<dbReference type="KEGG" id="cvr:CHLNCDRAFT_52004"/>
<proteinExistence type="predicted"/>
<dbReference type="eggNOG" id="ENOG502SNXU">
    <property type="taxonomic scope" value="Eukaryota"/>
</dbReference>
<sequence length="231" mass="24274">MFPTCRFCRVAHPRCLARWQLQSAGSRKETHCEFCDARLPDWKGTLTPQCGANAPAVMNVNFDGRTYSFEVKPGPDGYRQFTEAIRRAFNLPDDSELNITFTCDEPTTDNGSLLTLQGSGAYDAAVHCASVSAARRLTSPGVSRTTSAVEEYASSLPGTPLPATPLGGAAMASPEGPSPEGSTGAEVSGLNGNNKRRLSGGLRRLRSAFQEFASVLSAGSGAGGGAPGMRP</sequence>
<evidence type="ECO:0000313" key="2">
    <source>
        <dbReference type="EMBL" id="EFN55789.1"/>
    </source>
</evidence>
<dbReference type="OMA" id="ETHCEFC"/>
<dbReference type="InParanoid" id="E1ZE12"/>
<dbReference type="AlphaFoldDB" id="E1ZE12"/>
<dbReference type="EMBL" id="GL433843">
    <property type="protein sequence ID" value="EFN55789.1"/>
    <property type="molecule type" value="Genomic_DNA"/>
</dbReference>
<keyword evidence="3" id="KW-1185">Reference proteome</keyword>
<evidence type="ECO:0000313" key="3">
    <source>
        <dbReference type="Proteomes" id="UP000008141"/>
    </source>
</evidence>
<dbReference type="GeneID" id="17355461"/>
<organism evidence="3">
    <name type="scientific">Chlorella variabilis</name>
    <name type="common">Green alga</name>
    <dbReference type="NCBI Taxonomy" id="554065"/>
    <lineage>
        <taxon>Eukaryota</taxon>
        <taxon>Viridiplantae</taxon>
        <taxon>Chlorophyta</taxon>
        <taxon>core chlorophytes</taxon>
        <taxon>Trebouxiophyceae</taxon>
        <taxon>Chlorellales</taxon>
        <taxon>Chlorellaceae</taxon>
        <taxon>Chlorella clade</taxon>
        <taxon>Chlorella</taxon>
    </lineage>
</organism>
<evidence type="ECO:0000256" key="1">
    <source>
        <dbReference type="SAM" id="MobiDB-lite"/>
    </source>
</evidence>
<feature type="region of interest" description="Disordered" evidence="1">
    <location>
        <begin position="148"/>
        <end position="202"/>
    </location>
</feature>
<dbReference type="STRING" id="554065.E1ZE12"/>
<reference evidence="2 3" key="1">
    <citation type="journal article" date="2010" name="Plant Cell">
        <title>The Chlorella variabilis NC64A genome reveals adaptation to photosymbiosis, coevolution with viruses, and cryptic sex.</title>
        <authorList>
            <person name="Blanc G."/>
            <person name="Duncan G."/>
            <person name="Agarkova I."/>
            <person name="Borodovsky M."/>
            <person name="Gurnon J."/>
            <person name="Kuo A."/>
            <person name="Lindquist E."/>
            <person name="Lucas S."/>
            <person name="Pangilinan J."/>
            <person name="Polle J."/>
            <person name="Salamov A."/>
            <person name="Terry A."/>
            <person name="Yamada T."/>
            <person name="Dunigan D.D."/>
            <person name="Grigoriev I.V."/>
            <person name="Claverie J.M."/>
            <person name="Van Etten J.L."/>
        </authorList>
    </citation>
    <scope>NUCLEOTIDE SEQUENCE [LARGE SCALE GENOMIC DNA]</scope>
    <source>
        <strain evidence="2 3">NC64A</strain>
    </source>
</reference>
<protein>
    <submittedName>
        <fullName evidence="2">Uncharacterized protein</fullName>
    </submittedName>
</protein>
<gene>
    <name evidence="2" type="ORF">CHLNCDRAFT_52004</name>
</gene>
<dbReference type="OrthoDB" id="541346at2759"/>